<evidence type="ECO:0000313" key="2">
    <source>
        <dbReference type="Proteomes" id="UP000653674"/>
    </source>
</evidence>
<comment type="caution">
    <text evidence="1">The sequence shown here is derived from an EMBL/GenBank/DDBJ whole genome shotgun (WGS) entry which is preliminary data.</text>
</comment>
<keyword evidence="2" id="KW-1185">Reference proteome</keyword>
<dbReference type="EMBL" id="BONU01000009">
    <property type="protein sequence ID" value="GIG73519.1"/>
    <property type="molecule type" value="Genomic_DNA"/>
</dbReference>
<evidence type="ECO:0008006" key="3">
    <source>
        <dbReference type="Google" id="ProtNLM"/>
    </source>
</evidence>
<accession>A0A8J3PLR4</accession>
<name>A0A8J3PLR4_9ACTN</name>
<dbReference type="Proteomes" id="UP000653674">
    <property type="component" value="Unassembled WGS sequence"/>
</dbReference>
<protein>
    <recommendedName>
        <fullName evidence="3">Integrase catalytic domain-containing protein</fullName>
    </recommendedName>
</protein>
<proteinExistence type="predicted"/>
<reference evidence="1" key="1">
    <citation type="submission" date="2021-01" db="EMBL/GenBank/DDBJ databases">
        <title>Whole genome shotgun sequence of Planosporangium flavigriseum NBRC 105377.</title>
        <authorList>
            <person name="Komaki H."/>
            <person name="Tamura T."/>
        </authorList>
    </citation>
    <scope>NUCLEOTIDE SEQUENCE</scope>
    <source>
        <strain evidence="1">NBRC 105377</strain>
    </source>
</reference>
<organism evidence="1 2">
    <name type="scientific">Planosporangium flavigriseum</name>
    <dbReference type="NCBI Taxonomy" id="373681"/>
    <lineage>
        <taxon>Bacteria</taxon>
        <taxon>Bacillati</taxon>
        <taxon>Actinomycetota</taxon>
        <taxon>Actinomycetes</taxon>
        <taxon>Micromonosporales</taxon>
        <taxon>Micromonosporaceae</taxon>
        <taxon>Planosporangium</taxon>
    </lineage>
</organism>
<sequence>MDTSWRTFLRAQASGLLATDFFHLDTVTLRRLYVLVVMEVATRRVHILGVTAHPTAAWAVQQARSLVMDLGDRVMSFRFLIRDRDTKFAT</sequence>
<dbReference type="RefSeq" id="WP_203981262.1">
    <property type="nucleotide sequence ID" value="NZ_BAAAQJ010000012.1"/>
</dbReference>
<gene>
    <name evidence="1" type="ORF">Pfl04_19230</name>
</gene>
<evidence type="ECO:0000313" key="1">
    <source>
        <dbReference type="EMBL" id="GIG73519.1"/>
    </source>
</evidence>
<dbReference type="AlphaFoldDB" id="A0A8J3PLR4"/>